<proteinExistence type="predicted"/>
<accession>A0AAP0BB79</accession>
<reference evidence="1 2" key="1">
    <citation type="journal article" date="2022" name="Nat. Plants">
        <title>Genomes of leafy and leafless Platanthera orchids illuminate the evolution of mycoheterotrophy.</title>
        <authorList>
            <person name="Li M.H."/>
            <person name="Liu K.W."/>
            <person name="Li Z."/>
            <person name="Lu H.C."/>
            <person name="Ye Q.L."/>
            <person name="Zhang D."/>
            <person name="Wang J.Y."/>
            <person name="Li Y.F."/>
            <person name="Zhong Z.M."/>
            <person name="Liu X."/>
            <person name="Yu X."/>
            <person name="Liu D.K."/>
            <person name="Tu X.D."/>
            <person name="Liu B."/>
            <person name="Hao Y."/>
            <person name="Liao X.Y."/>
            <person name="Jiang Y.T."/>
            <person name="Sun W.H."/>
            <person name="Chen J."/>
            <person name="Chen Y.Q."/>
            <person name="Ai Y."/>
            <person name="Zhai J.W."/>
            <person name="Wu S.S."/>
            <person name="Zhou Z."/>
            <person name="Hsiao Y.Y."/>
            <person name="Wu W.L."/>
            <person name="Chen Y.Y."/>
            <person name="Lin Y.F."/>
            <person name="Hsu J.L."/>
            <person name="Li C.Y."/>
            <person name="Wang Z.W."/>
            <person name="Zhao X."/>
            <person name="Zhong W.Y."/>
            <person name="Ma X.K."/>
            <person name="Ma L."/>
            <person name="Huang J."/>
            <person name="Chen G.Z."/>
            <person name="Huang M.Z."/>
            <person name="Huang L."/>
            <person name="Peng D.H."/>
            <person name="Luo Y.B."/>
            <person name="Zou S.Q."/>
            <person name="Chen S.P."/>
            <person name="Lan S."/>
            <person name="Tsai W.C."/>
            <person name="Van de Peer Y."/>
            <person name="Liu Z.J."/>
        </authorList>
    </citation>
    <scope>NUCLEOTIDE SEQUENCE [LARGE SCALE GENOMIC DNA]</scope>
    <source>
        <strain evidence="1">Lor287</strain>
    </source>
</reference>
<dbReference type="AlphaFoldDB" id="A0AAP0BB79"/>
<evidence type="ECO:0000313" key="2">
    <source>
        <dbReference type="Proteomes" id="UP001418222"/>
    </source>
</evidence>
<dbReference type="EMBL" id="JBBWWQ010000012">
    <property type="protein sequence ID" value="KAK8934920.1"/>
    <property type="molecule type" value="Genomic_DNA"/>
</dbReference>
<comment type="caution">
    <text evidence="1">The sequence shown here is derived from an EMBL/GenBank/DDBJ whole genome shotgun (WGS) entry which is preliminary data.</text>
</comment>
<evidence type="ECO:0000313" key="1">
    <source>
        <dbReference type="EMBL" id="KAK8934920.1"/>
    </source>
</evidence>
<keyword evidence="2" id="KW-1185">Reference proteome</keyword>
<dbReference type="Proteomes" id="UP001418222">
    <property type="component" value="Unassembled WGS sequence"/>
</dbReference>
<gene>
    <name evidence="1" type="ORF">KSP39_PZI014445</name>
</gene>
<protein>
    <submittedName>
        <fullName evidence="1">Uncharacterized protein</fullName>
    </submittedName>
</protein>
<sequence>MLKFVVVLKVLNIYTSTFTKAQIVFHFKYTILRSKMRYLNMSADAGYVLKKLFGKYSNSTCTKHIRQLFVYKYICQTDIKFSSAVLMQ</sequence>
<name>A0AAP0BB79_9ASPA</name>
<organism evidence="1 2">
    <name type="scientific">Platanthera zijinensis</name>
    <dbReference type="NCBI Taxonomy" id="2320716"/>
    <lineage>
        <taxon>Eukaryota</taxon>
        <taxon>Viridiplantae</taxon>
        <taxon>Streptophyta</taxon>
        <taxon>Embryophyta</taxon>
        <taxon>Tracheophyta</taxon>
        <taxon>Spermatophyta</taxon>
        <taxon>Magnoliopsida</taxon>
        <taxon>Liliopsida</taxon>
        <taxon>Asparagales</taxon>
        <taxon>Orchidaceae</taxon>
        <taxon>Orchidoideae</taxon>
        <taxon>Orchideae</taxon>
        <taxon>Orchidinae</taxon>
        <taxon>Platanthera</taxon>
    </lineage>
</organism>